<dbReference type="Gene3D" id="3.30.40.10">
    <property type="entry name" value="Zinc/RING finger domain, C3HC4 (zinc finger)"/>
    <property type="match status" value="1"/>
</dbReference>
<evidence type="ECO:0000313" key="3">
    <source>
        <dbReference type="EMBL" id="NYD71761.1"/>
    </source>
</evidence>
<dbReference type="Pfam" id="PF02148">
    <property type="entry name" value="zf-UBP"/>
    <property type="match status" value="1"/>
</dbReference>
<evidence type="ECO:0000256" key="1">
    <source>
        <dbReference type="SAM" id="MobiDB-lite"/>
    </source>
</evidence>
<protein>
    <recommendedName>
        <fullName evidence="2">UBP-type domain-containing protein</fullName>
    </recommendedName>
</protein>
<gene>
    <name evidence="3" type="ORF">BJ984_002919</name>
</gene>
<keyword evidence="4" id="KW-1185">Reference proteome</keyword>
<comment type="caution">
    <text evidence="3">The sequence shown here is derived from an EMBL/GenBank/DDBJ whole genome shotgun (WGS) entry which is preliminary data.</text>
</comment>
<evidence type="ECO:0000259" key="2">
    <source>
        <dbReference type="PROSITE" id="PS50271"/>
    </source>
</evidence>
<sequence>MPTKGAVMAEAVQAIDPSVPPSGTGCVECEATGSWWLHLRRCAACGHVGCCDDSLNKHATAHYRQTGHPVMQSFEPGEDWFWDYSTEDYTDGPRLADPQSHPVSQTVPGPAERVPADWESLLG</sequence>
<dbReference type="InterPro" id="IPR013083">
    <property type="entry name" value="Znf_RING/FYVE/PHD"/>
</dbReference>
<organism evidence="3 4">
    <name type="scientific">Herbiconiux flava</name>
    <dbReference type="NCBI Taxonomy" id="881268"/>
    <lineage>
        <taxon>Bacteria</taxon>
        <taxon>Bacillati</taxon>
        <taxon>Actinomycetota</taxon>
        <taxon>Actinomycetes</taxon>
        <taxon>Micrococcales</taxon>
        <taxon>Microbacteriaceae</taxon>
        <taxon>Herbiconiux</taxon>
    </lineage>
</organism>
<accession>A0A852SSG7</accession>
<proteinExistence type="predicted"/>
<dbReference type="PROSITE" id="PS50271">
    <property type="entry name" value="ZF_UBP"/>
    <property type="match status" value="1"/>
</dbReference>
<evidence type="ECO:0000313" key="4">
    <source>
        <dbReference type="Proteomes" id="UP000549913"/>
    </source>
</evidence>
<feature type="domain" description="UBP-type" evidence="2">
    <location>
        <begin position="2"/>
        <end position="109"/>
    </location>
</feature>
<dbReference type="AlphaFoldDB" id="A0A852SSG7"/>
<dbReference type="SUPFAM" id="SSF57850">
    <property type="entry name" value="RING/U-box"/>
    <property type="match status" value="1"/>
</dbReference>
<dbReference type="RefSeq" id="WP_246306472.1">
    <property type="nucleotide sequence ID" value="NZ_BSEW01000002.1"/>
</dbReference>
<dbReference type="InterPro" id="IPR001607">
    <property type="entry name" value="Znf_UBP"/>
</dbReference>
<reference evidence="3 4" key="1">
    <citation type="submission" date="2020-07" db="EMBL/GenBank/DDBJ databases">
        <title>Sequencing the genomes of 1000 actinobacteria strains.</title>
        <authorList>
            <person name="Klenk H.-P."/>
        </authorList>
    </citation>
    <scope>NUCLEOTIDE SEQUENCE [LARGE SCALE GENOMIC DNA]</scope>
    <source>
        <strain evidence="3 4">DSM 26474</strain>
    </source>
</reference>
<name>A0A852SSG7_9MICO</name>
<dbReference type="Proteomes" id="UP000549913">
    <property type="component" value="Unassembled WGS sequence"/>
</dbReference>
<dbReference type="EMBL" id="JACCBM010000001">
    <property type="protein sequence ID" value="NYD71761.1"/>
    <property type="molecule type" value="Genomic_DNA"/>
</dbReference>
<feature type="region of interest" description="Disordered" evidence="1">
    <location>
        <begin position="91"/>
        <end position="123"/>
    </location>
</feature>
<dbReference type="GO" id="GO:0008270">
    <property type="term" value="F:zinc ion binding"/>
    <property type="evidence" value="ECO:0007669"/>
    <property type="project" value="InterPro"/>
</dbReference>